<keyword evidence="1" id="KW-0812">Transmembrane</keyword>
<evidence type="ECO:0000313" key="2">
    <source>
        <dbReference type="EMBL" id="MBC5660135.1"/>
    </source>
</evidence>
<keyword evidence="1" id="KW-1133">Transmembrane helix</keyword>
<dbReference type="EMBL" id="JACOOR010000005">
    <property type="protein sequence ID" value="MBC5660135.1"/>
    <property type="molecule type" value="Genomic_DNA"/>
</dbReference>
<reference evidence="2" key="1">
    <citation type="submission" date="2020-08" db="EMBL/GenBank/DDBJ databases">
        <title>Genome public.</title>
        <authorList>
            <person name="Liu C."/>
            <person name="Sun Q."/>
        </authorList>
    </citation>
    <scope>NUCLEOTIDE SEQUENCE</scope>
    <source>
        <strain evidence="2">NSJ-68</strain>
    </source>
</reference>
<organism evidence="2 3">
    <name type="scientific">Anaerosacchariphilus hominis</name>
    <dbReference type="NCBI Taxonomy" id="2763017"/>
    <lineage>
        <taxon>Bacteria</taxon>
        <taxon>Bacillati</taxon>
        <taxon>Bacillota</taxon>
        <taxon>Clostridia</taxon>
        <taxon>Lachnospirales</taxon>
        <taxon>Lachnospiraceae</taxon>
        <taxon>Anaerosacchariphilus</taxon>
    </lineage>
</organism>
<name>A0A923LCK4_9FIRM</name>
<sequence length="169" mass="19383">MKIRERLNLAAGILFTLILGTLLHFTYHWSGENPFVALFSPVNESVWEHLKLLFFPVLLYTFFEIIVLYKGSGHFLTSRLLAVCMGMFFIVSSFFTYTGLFGQDFFVLDILIFVFSVLLTFLLSRYLEVRWPGLTLPLLAGYALLILLVICFFSFSFSPPELPLFTPPA</sequence>
<feature type="transmembrane region" description="Helical" evidence="1">
    <location>
        <begin position="136"/>
        <end position="157"/>
    </location>
</feature>
<keyword evidence="3" id="KW-1185">Reference proteome</keyword>
<protein>
    <submittedName>
        <fullName evidence="2">Uncharacterized protein</fullName>
    </submittedName>
</protein>
<dbReference type="AlphaFoldDB" id="A0A923LCK4"/>
<evidence type="ECO:0000256" key="1">
    <source>
        <dbReference type="SAM" id="Phobius"/>
    </source>
</evidence>
<dbReference type="RefSeq" id="WP_186873578.1">
    <property type="nucleotide sequence ID" value="NZ_JACOOR010000005.1"/>
</dbReference>
<dbReference type="Pfam" id="PF20122">
    <property type="entry name" value="DUF6512"/>
    <property type="match status" value="1"/>
</dbReference>
<feature type="transmembrane region" description="Helical" evidence="1">
    <location>
        <begin position="105"/>
        <end position="124"/>
    </location>
</feature>
<feature type="transmembrane region" description="Helical" evidence="1">
    <location>
        <begin position="80"/>
        <end position="99"/>
    </location>
</feature>
<accession>A0A923LCK4</accession>
<feature type="transmembrane region" description="Helical" evidence="1">
    <location>
        <begin position="49"/>
        <end position="68"/>
    </location>
</feature>
<keyword evidence="1" id="KW-0472">Membrane</keyword>
<evidence type="ECO:0000313" key="3">
    <source>
        <dbReference type="Proteomes" id="UP000649345"/>
    </source>
</evidence>
<feature type="transmembrane region" description="Helical" evidence="1">
    <location>
        <begin position="7"/>
        <end position="29"/>
    </location>
</feature>
<dbReference type="Proteomes" id="UP000649345">
    <property type="component" value="Unassembled WGS sequence"/>
</dbReference>
<comment type="caution">
    <text evidence="2">The sequence shown here is derived from an EMBL/GenBank/DDBJ whole genome shotgun (WGS) entry which is preliminary data.</text>
</comment>
<proteinExistence type="predicted"/>
<dbReference type="InterPro" id="IPR045407">
    <property type="entry name" value="DUF6512"/>
</dbReference>
<gene>
    <name evidence="2" type="ORF">H8S44_10165</name>
</gene>